<keyword evidence="1" id="KW-0805">Transcription regulation</keyword>
<proteinExistence type="predicted"/>
<organism evidence="4 5">
    <name type="scientific">Cephalotus follicularis</name>
    <name type="common">Albany pitcher plant</name>
    <dbReference type="NCBI Taxonomy" id="3775"/>
    <lineage>
        <taxon>Eukaryota</taxon>
        <taxon>Viridiplantae</taxon>
        <taxon>Streptophyta</taxon>
        <taxon>Embryophyta</taxon>
        <taxon>Tracheophyta</taxon>
        <taxon>Spermatophyta</taxon>
        <taxon>Magnoliopsida</taxon>
        <taxon>eudicotyledons</taxon>
        <taxon>Gunneridae</taxon>
        <taxon>Pentapetalae</taxon>
        <taxon>rosids</taxon>
        <taxon>fabids</taxon>
        <taxon>Oxalidales</taxon>
        <taxon>Cephalotaceae</taxon>
        <taxon>Cephalotus</taxon>
    </lineage>
</organism>
<evidence type="ECO:0000256" key="2">
    <source>
        <dbReference type="ARBA" id="ARBA00023163"/>
    </source>
</evidence>
<evidence type="ECO:0008006" key="6">
    <source>
        <dbReference type="Google" id="ProtNLM"/>
    </source>
</evidence>
<dbReference type="EMBL" id="BDDD01000428">
    <property type="protein sequence ID" value="GAV65695.1"/>
    <property type="molecule type" value="Genomic_DNA"/>
</dbReference>
<dbReference type="PANTHER" id="PTHR33124:SF57">
    <property type="entry name" value="TRANSCRIPTION FACTOR UPBEAT-LIKE PROTEIN"/>
    <property type="match status" value="1"/>
</dbReference>
<dbReference type="FunCoup" id="A0A1Q3BCR7">
    <property type="interactions" value="7"/>
</dbReference>
<evidence type="ECO:0000256" key="1">
    <source>
        <dbReference type="ARBA" id="ARBA00023015"/>
    </source>
</evidence>
<dbReference type="GO" id="GO:0006355">
    <property type="term" value="P:regulation of DNA-templated transcription"/>
    <property type="evidence" value="ECO:0007669"/>
    <property type="project" value="InterPro"/>
</dbReference>
<dbReference type="InterPro" id="IPR044660">
    <property type="entry name" value="IBH1-like"/>
</dbReference>
<evidence type="ECO:0000313" key="5">
    <source>
        <dbReference type="Proteomes" id="UP000187406"/>
    </source>
</evidence>
<reference evidence="5" key="1">
    <citation type="submission" date="2016-04" db="EMBL/GenBank/DDBJ databases">
        <title>Cephalotus genome sequencing.</title>
        <authorList>
            <person name="Fukushima K."/>
            <person name="Hasebe M."/>
            <person name="Fang X."/>
        </authorList>
    </citation>
    <scope>NUCLEOTIDE SEQUENCE [LARGE SCALE GENOMIC DNA]</scope>
    <source>
        <strain evidence="5">cv. St1</strain>
    </source>
</reference>
<evidence type="ECO:0000256" key="3">
    <source>
        <dbReference type="SAM" id="MobiDB-lite"/>
    </source>
</evidence>
<dbReference type="AlphaFoldDB" id="A0A1Q3BCR7"/>
<dbReference type="OrthoDB" id="994442at2759"/>
<dbReference type="InParanoid" id="A0A1Q3BCR7"/>
<feature type="non-terminal residue" evidence="4">
    <location>
        <position position="104"/>
    </location>
</feature>
<accession>A0A1Q3BCR7</accession>
<keyword evidence="5" id="KW-1185">Reference proteome</keyword>
<comment type="caution">
    <text evidence="4">The sequence shown here is derived from an EMBL/GenBank/DDBJ whole genome shotgun (WGS) entry which is preliminary data.</text>
</comment>
<protein>
    <recommendedName>
        <fullName evidence="6">HLH domain-containing protein</fullName>
    </recommendedName>
</protein>
<dbReference type="Proteomes" id="UP000187406">
    <property type="component" value="Unassembled WGS sequence"/>
</dbReference>
<keyword evidence="2" id="KW-0804">Transcription</keyword>
<feature type="non-terminal residue" evidence="4">
    <location>
        <position position="1"/>
    </location>
</feature>
<dbReference type="PANTHER" id="PTHR33124">
    <property type="entry name" value="TRANSCRIPTION FACTOR IBH1-LIKE 1"/>
    <property type="match status" value="1"/>
</dbReference>
<name>A0A1Q3BCR7_CEPFO</name>
<sequence>TKTTLRRTRRRRRRRARVSRGRILSHHARACRARRSNVDGGSTWSKLSNKLQALKNLIPASNGEMVKADQLFQQTADYIVLLRTQVAILRRLIEFYGSCETNNN</sequence>
<feature type="region of interest" description="Disordered" evidence="3">
    <location>
        <begin position="1"/>
        <end position="21"/>
    </location>
</feature>
<evidence type="ECO:0000313" key="4">
    <source>
        <dbReference type="EMBL" id="GAV65695.1"/>
    </source>
</evidence>
<gene>
    <name evidence="4" type="ORF">CFOL_v3_09209</name>
</gene>